<sequence>MIDDQSTVRPGWSKTFNKILQLPDRPFASGVFDVTITATAPCQVLQLCITIIGKLLCATVGFRDNNYNVTTLSQPWTYLGCGASQIS</sequence>
<proteinExistence type="predicted"/>
<dbReference type="EMBL" id="HF936318">
    <property type="protein sequence ID" value="CCX16166.1"/>
    <property type="molecule type" value="Genomic_DNA"/>
</dbReference>
<reference evidence="1 2" key="1">
    <citation type="journal article" date="2013" name="PLoS Genet.">
        <title>The genome and development-dependent transcriptomes of Pyronema confluens: a window into fungal evolution.</title>
        <authorList>
            <person name="Traeger S."/>
            <person name="Altegoer F."/>
            <person name="Freitag M."/>
            <person name="Gabaldon T."/>
            <person name="Kempken F."/>
            <person name="Kumar A."/>
            <person name="Marcet-Houben M."/>
            <person name="Poggeler S."/>
            <person name="Stajich J.E."/>
            <person name="Nowrousian M."/>
        </authorList>
    </citation>
    <scope>NUCLEOTIDE SEQUENCE [LARGE SCALE GENOMIC DNA]</scope>
    <source>
        <strain evidence="2">CBS 100304</strain>
        <tissue evidence="1">Vegetative mycelium</tissue>
    </source>
</reference>
<keyword evidence="2" id="KW-1185">Reference proteome</keyword>
<name>U4LAM4_PYROM</name>
<organism evidence="1 2">
    <name type="scientific">Pyronema omphalodes (strain CBS 100304)</name>
    <name type="common">Pyronema confluens</name>
    <dbReference type="NCBI Taxonomy" id="1076935"/>
    <lineage>
        <taxon>Eukaryota</taxon>
        <taxon>Fungi</taxon>
        <taxon>Dikarya</taxon>
        <taxon>Ascomycota</taxon>
        <taxon>Pezizomycotina</taxon>
        <taxon>Pezizomycetes</taxon>
        <taxon>Pezizales</taxon>
        <taxon>Pyronemataceae</taxon>
        <taxon>Pyronema</taxon>
    </lineage>
</organism>
<accession>U4LAM4</accession>
<gene>
    <name evidence="1" type="ORF">PCON_02697</name>
</gene>
<dbReference type="Proteomes" id="UP000018144">
    <property type="component" value="Unassembled WGS sequence"/>
</dbReference>
<protein>
    <submittedName>
        <fullName evidence="1">Uncharacterized protein</fullName>
    </submittedName>
</protein>
<evidence type="ECO:0000313" key="2">
    <source>
        <dbReference type="Proteomes" id="UP000018144"/>
    </source>
</evidence>
<evidence type="ECO:0000313" key="1">
    <source>
        <dbReference type="EMBL" id="CCX16166.1"/>
    </source>
</evidence>
<dbReference type="AlphaFoldDB" id="U4LAM4"/>